<dbReference type="OMA" id="CEPYVFS"/>
<evidence type="ECO:0000256" key="1">
    <source>
        <dbReference type="ARBA" id="ARBA00004653"/>
    </source>
</evidence>
<sequence length="258" mass="29626">MDELTIPLFTKDHNEIHLRFTSIPLFFGPTGSHTNLYPRKGRLTFSSHFLTILVCSLPTTALFLSVTISLYTDFEEATKTHCFVDNVLPSISTAISSPWTQSIWKILIYAHAPPRFLALLVYSRWFTSSFRSRLTLLAYLIELLSLLSLTYFDSTSAHLYHVISFTTFGISSVLHMLLHTSIVSNLTTRRSIRIKRRSLISSLVCISFCFLLFLRHNSNCEPYVFSAFAAFEYAFVVSNIAFHSTFRLDFPRYTLVLF</sequence>
<dbReference type="Proteomes" id="UP000005239">
    <property type="component" value="Unassembled WGS sequence"/>
</dbReference>
<feature type="transmembrane region" description="Helical" evidence="8">
    <location>
        <begin position="49"/>
        <end position="71"/>
    </location>
</feature>
<dbReference type="OrthoDB" id="68581at2759"/>
<name>A0A8R1ZC86_PRIPA</name>
<keyword evidence="11" id="KW-1185">Reference proteome</keyword>
<reference evidence="11" key="1">
    <citation type="journal article" date="2008" name="Nat. Genet.">
        <title>The Pristionchus pacificus genome provides a unique perspective on nematode lifestyle and parasitism.</title>
        <authorList>
            <person name="Dieterich C."/>
            <person name="Clifton S.W."/>
            <person name="Schuster L.N."/>
            <person name="Chinwalla A."/>
            <person name="Delehaunty K."/>
            <person name="Dinkelacker I."/>
            <person name="Fulton L."/>
            <person name="Fulton R."/>
            <person name="Godfrey J."/>
            <person name="Minx P."/>
            <person name="Mitreva M."/>
            <person name="Roeseler W."/>
            <person name="Tian H."/>
            <person name="Witte H."/>
            <person name="Yang S.P."/>
            <person name="Wilson R.K."/>
            <person name="Sommer R.J."/>
        </authorList>
    </citation>
    <scope>NUCLEOTIDE SEQUENCE [LARGE SCALE GENOMIC DNA]</scope>
    <source>
        <strain evidence="11">PS312</strain>
    </source>
</reference>
<evidence type="ECO:0000313" key="11">
    <source>
        <dbReference type="Proteomes" id="UP000005239"/>
    </source>
</evidence>
<feature type="transmembrane region" description="Helical" evidence="8">
    <location>
        <begin position="158"/>
        <end position="178"/>
    </location>
</feature>
<evidence type="ECO:0000256" key="6">
    <source>
        <dbReference type="ARBA" id="ARBA00023034"/>
    </source>
</evidence>
<feature type="transmembrane region" description="Helical" evidence="8">
    <location>
        <begin position="199"/>
        <end position="217"/>
    </location>
</feature>
<organism evidence="10 11">
    <name type="scientific">Pristionchus pacificus</name>
    <name type="common">Parasitic nematode worm</name>
    <dbReference type="NCBI Taxonomy" id="54126"/>
    <lineage>
        <taxon>Eukaryota</taxon>
        <taxon>Metazoa</taxon>
        <taxon>Ecdysozoa</taxon>
        <taxon>Nematoda</taxon>
        <taxon>Chromadorea</taxon>
        <taxon>Rhabditida</taxon>
        <taxon>Rhabditina</taxon>
        <taxon>Diplogasteromorpha</taxon>
        <taxon>Diplogasteroidea</taxon>
        <taxon>Neodiplogasteridae</taxon>
        <taxon>Pristionchus</taxon>
    </lineage>
</organism>
<evidence type="ECO:0000313" key="10">
    <source>
        <dbReference type="EnsemblMetazoa" id="PPA47095.1"/>
    </source>
</evidence>
<keyword evidence="4 8" id="KW-0812">Transmembrane</keyword>
<keyword evidence="3" id="KW-0337">GPI-anchor biosynthesis</keyword>
<keyword evidence="6" id="KW-0333">Golgi apparatus</keyword>
<evidence type="ECO:0000259" key="9">
    <source>
        <dbReference type="Pfam" id="PF10277"/>
    </source>
</evidence>
<evidence type="ECO:0000256" key="4">
    <source>
        <dbReference type="ARBA" id="ARBA00022692"/>
    </source>
</evidence>
<reference evidence="10" key="2">
    <citation type="submission" date="2022-06" db="UniProtKB">
        <authorList>
            <consortium name="EnsemblMetazoa"/>
        </authorList>
    </citation>
    <scope>IDENTIFICATION</scope>
    <source>
        <strain evidence="10">PS312</strain>
    </source>
</reference>
<dbReference type="PANTHER" id="PTHR12892:SF11">
    <property type="entry name" value="POST-GPI ATTACHMENT TO PROTEINS FACTOR 2"/>
    <property type="match status" value="1"/>
</dbReference>
<dbReference type="PANTHER" id="PTHR12892">
    <property type="entry name" value="FGF RECEPTOR ACTIVATING PROTEIN 1"/>
    <property type="match status" value="1"/>
</dbReference>
<evidence type="ECO:0000256" key="2">
    <source>
        <dbReference type="ARBA" id="ARBA00007414"/>
    </source>
</evidence>
<feature type="transmembrane region" description="Helical" evidence="8">
    <location>
        <begin position="223"/>
        <end position="242"/>
    </location>
</feature>
<dbReference type="Pfam" id="PF10277">
    <property type="entry name" value="Frag1"/>
    <property type="match status" value="1"/>
</dbReference>
<feature type="domain" description="CWH43-like N-terminal" evidence="9">
    <location>
        <begin position="48"/>
        <end position="251"/>
    </location>
</feature>
<accession>A0A8R1ZC86</accession>
<dbReference type="GO" id="GO:0000139">
    <property type="term" value="C:Golgi membrane"/>
    <property type="evidence" value="ECO:0007669"/>
    <property type="project" value="UniProtKB-SubCell"/>
</dbReference>
<evidence type="ECO:0000256" key="7">
    <source>
        <dbReference type="ARBA" id="ARBA00023136"/>
    </source>
</evidence>
<protein>
    <recommendedName>
        <fullName evidence="9">CWH43-like N-terminal domain-containing protein</fullName>
    </recommendedName>
</protein>
<dbReference type="InterPro" id="IPR019402">
    <property type="entry name" value="CWH43_N"/>
</dbReference>
<comment type="similarity">
    <text evidence="2">Belongs to the PGAP2 family.</text>
</comment>
<gene>
    <name evidence="10" type="primary">WBGene00304955</name>
</gene>
<dbReference type="EnsemblMetazoa" id="PPA47095.1">
    <property type="protein sequence ID" value="PPA47095.1"/>
    <property type="gene ID" value="WBGene00304955"/>
</dbReference>
<dbReference type="GO" id="GO:0005789">
    <property type="term" value="C:endoplasmic reticulum membrane"/>
    <property type="evidence" value="ECO:0000318"/>
    <property type="project" value="GO_Central"/>
</dbReference>
<proteinExistence type="inferred from homology"/>
<evidence type="ECO:0000256" key="3">
    <source>
        <dbReference type="ARBA" id="ARBA00022502"/>
    </source>
</evidence>
<dbReference type="GO" id="GO:0006506">
    <property type="term" value="P:GPI anchor biosynthetic process"/>
    <property type="evidence" value="ECO:0000318"/>
    <property type="project" value="GO_Central"/>
</dbReference>
<comment type="subcellular location">
    <subcellularLocation>
        <location evidence="1">Golgi apparatus membrane</location>
        <topology evidence="1">Multi-pass membrane protein</topology>
    </subcellularLocation>
</comment>
<dbReference type="AlphaFoldDB" id="A0A8R1ZC86"/>
<evidence type="ECO:0000256" key="8">
    <source>
        <dbReference type="SAM" id="Phobius"/>
    </source>
</evidence>
<keyword evidence="7 8" id="KW-0472">Membrane</keyword>
<dbReference type="InterPro" id="IPR039545">
    <property type="entry name" value="PGAP2"/>
</dbReference>
<feature type="transmembrane region" description="Helical" evidence="8">
    <location>
        <begin position="134"/>
        <end position="152"/>
    </location>
</feature>
<evidence type="ECO:0000256" key="5">
    <source>
        <dbReference type="ARBA" id="ARBA00022989"/>
    </source>
</evidence>
<keyword evidence="5 8" id="KW-1133">Transmembrane helix</keyword>